<dbReference type="GO" id="GO:0004609">
    <property type="term" value="F:phosphatidylserine decarboxylase activity"/>
    <property type="evidence" value="ECO:0007669"/>
    <property type="project" value="UniProtKB-UniRule"/>
</dbReference>
<dbReference type="RefSeq" id="WP_052898821.1">
    <property type="nucleotide sequence ID" value="NZ_JRXE01000009.1"/>
</dbReference>
<feature type="chain" id="PRO_5023417490" description="Phosphatidylserine decarboxylase alpha chain" evidence="12">
    <location>
        <begin position="254"/>
        <end position="299"/>
    </location>
</feature>
<keyword evidence="8 12" id="KW-0594">Phospholipid biosynthesis</keyword>
<keyword evidence="4 12" id="KW-0210">Decarboxylase</keyword>
<dbReference type="GO" id="GO:0006646">
    <property type="term" value="P:phosphatidylethanolamine biosynthetic process"/>
    <property type="evidence" value="ECO:0007669"/>
    <property type="project" value="UniProtKB-UniRule"/>
</dbReference>
<dbReference type="PATRIC" id="fig|1560201.3.peg.1742"/>
<evidence type="ECO:0000256" key="11">
    <source>
        <dbReference type="ARBA" id="ARBA00023317"/>
    </source>
</evidence>
<comment type="similarity">
    <text evidence="12">Belongs to the phosphatidylserine decarboxylase family. PSD-B subfamily. Prokaryotic type I sub-subfamily.</text>
</comment>
<dbReference type="GO" id="GO:0005886">
    <property type="term" value="C:plasma membrane"/>
    <property type="evidence" value="ECO:0007669"/>
    <property type="project" value="UniProtKB-SubCell"/>
</dbReference>
<dbReference type="EMBL" id="JRXE01000009">
    <property type="protein sequence ID" value="KOC90674.1"/>
    <property type="molecule type" value="Genomic_DNA"/>
</dbReference>
<evidence type="ECO:0000256" key="7">
    <source>
        <dbReference type="ARBA" id="ARBA00023145"/>
    </source>
</evidence>
<dbReference type="HAMAP" id="MF_00662">
    <property type="entry name" value="PS_decarb_PSD_B_type1"/>
    <property type="match status" value="1"/>
</dbReference>
<comment type="pathway">
    <text evidence="1">Lipid metabolism.</text>
</comment>
<comment type="subunit">
    <text evidence="12">Heterodimer of a large membrane-associated beta subunit and a small pyruvoyl-containing alpha subunit.</text>
</comment>
<evidence type="ECO:0000256" key="2">
    <source>
        <dbReference type="ARBA" id="ARBA00022475"/>
    </source>
</evidence>
<evidence type="ECO:0000313" key="14">
    <source>
        <dbReference type="Proteomes" id="UP000037088"/>
    </source>
</evidence>
<keyword evidence="9 12" id="KW-0456">Lyase</keyword>
<comment type="function">
    <text evidence="12">Catalyzes the formation of phosphatidylethanolamine (PtdEtn) from phosphatidylserine (PtdSer).</text>
</comment>
<feature type="modified residue" description="Pyruvic acid (Ser); by autocatalysis" evidence="12">
    <location>
        <position position="254"/>
    </location>
</feature>
<proteinExistence type="inferred from homology"/>
<dbReference type="Proteomes" id="UP000037088">
    <property type="component" value="Unassembled WGS sequence"/>
</dbReference>
<comment type="pathway">
    <text evidence="12">Phospholipid metabolism; phosphatidylethanolamine biosynthesis; phosphatidylethanolamine from CDP-diacylglycerol: step 2/2.</text>
</comment>
<evidence type="ECO:0000256" key="6">
    <source>
        <dbReference type="ARBA" id="ARBA00023136"/>
    </source>
</evidence>
<keyword evidence="6 12" id="KW-0472">Membrane</keyword>
<evidence type="ECO:0000256" key="3">
    <source>
        <dbReference type="ARBA" id="ARBA00022516"/>
    </source>
</evidence>
<keyword evidence="7 12" id="KW-0865">Zymogen</keyword>
<evidence type="ECO:0000256" key="5">
    <source>
        <dbReference type="ARBA" id="ARBA00023098"/>
    </source>
</evidence>
<dbReference type="InterPro" id="IPR003817">
    <property type="entry name" value="PS_Dcarbxylase"/>
</dbReference>
<dbReference type="NCBIfam" id="TIGR00163">
    <property type="entry name" value="PS_decarb"/>
    <property type="match status" value="1"/>
</dbReference>
<comment type="caution">
    <text evidence="13">The sequence shown here is derived from an EMBL/GenBank/DDBJ whole genome shotgun (WGS) entry which is preliminary data.</text>
</comment>
<comment type="cofactor">
    <cofactor evidence="12">
        <name>pyruvate</name>
        <dbReference type="ChEBI" id="CHEBI:15361"/>
    </cofactor>
    <text evidence="12">Binds 1 pyruvoyl group covalently per subunit.</text>
</comment>
<keyword evidence="10 12" id="KW-1208">Phospholipid metabolism</keyword>
<gene>
    <name evidence="12" type="primary">psd</name>
    <name evidence="13" type="ORF">NG42_08165</name>
</gene>
<feature type="site" description="Cleavage (non-hydrolytic); by autocatalysis" evidence="12">
    <location>
        <begin position="253"/>
        <end position="254"/>
    </location>
</feature>
<feature type="active site" description="Charge relay system; for autoendoproteolytic cleavage activity" evidence="12">
    <location>
        <position position="90"/>
    </location>
</feature>
<evidence type="ECO:0000256" key="8">
    <source>
        <dbReference type="ARBA" id="ARBA00023209"/>
    </source>
</evidence>
<dbReference type="Pfam" id="PF02666">
    <property type="entry name" value="PS_Dcarbxylase"/>
    <property type="match status" value="1"/>
</dbReference>
<dbReference type="AlphaFoldDB" id="A0A0L7T5I9"/>
<evidence type="ECO:0000256" key="12">
    <source>
        <dbReference type="HAMAP-Rule" id="MF_00662"/>
    </source>
</evidence>
<evidence type="ECO:0000313" key="13">
    <source>
        <dbReference type="EMBL" id="KOC90674.1"/>
    </source>
</evidence>
<keyword evidence="3 12" id="KW-0444">Lipid biosynthesis</keyword>
<evidence type="ECO:0000256" key="9">
    <source>
        <dbReference type="ARBA" id="ARBA00023239"/>
    </source>
</evidence>
<keyword evidence="5 12" id="KW-0443">Lipid metabolism</keyword>
<comment type="subcellular location">
    <subcellularLocation>
        <location evidence="12">Cell membrane</location>
        <topology evidence="12">Peripheral membrane protein</topology>
    </subcellularLocation>
</comment>
<keyword evidence="14" id="KW-1185">Reference proteome</keyword>
<dbReference type="PANTHER" id="PTHR10067:SF6">
    <property type="entry name" value="PHOSPHATIDYLSERINE DECARBOXYLASE PROENZYME, MITOCHONDRIAL"/>
    <property type="match status" value="1"/>
</dbReference>
<comment type="PTM">
    <text evidence="12">Is synthesized initially as an inactive proenzyme. Formation of the active enzyme involves a self-maturation process in which the active site pyruvoyl group is generated from an internal serine residue via an autocatalytic post-translational modification. Two non-identical subunits are generated from the proenzyme in this reaction, and the pyruvate is formed at the N-terminus of the alpha chain, which is derived from the carboxyl end of the proenzyme. The autoendoproteolytic cleavage occurs by a canonical serine protease mechanism, in which the side chain hydroxyl group of the serine supplies its oxygen atom to form the C-terminus of the beta chain, while the remainder of the serine residue undergoes an oxidative deamination to produce ammonia and the pyruvoyl prosthetic group on the alpha chain. During this reaction, the Ser that is part of the protease active site of the proenzyme becomes the pyruvoyl prosthetic group, which constitutes an essential element of the active site of the mature decarboxylase.</text>
</comment>
<accession>A0A0L7T5I9</accession>
<name>A0A0L7T5I9_9GAMM</name>
<evidence type="ECO:0000256" key="1">
    <source>
        <dbReference type="ARBA" id="ARBA00005189"/>
    </source>
</evidence>
<dbReference type="InterPro" id="IPR033178">
    <property type="entry name" value="PSD_type1_pro"/>
</dbReference>
<comment type="catalytic activity">
    <reaction evidence="12">
        <text>a 1,2-diacyl-sn-glycero-3-phospho-L-serine + H(+) = a 1,2-diacyl-sn-glycero-3-phosphoethanolamine + CO2</text>
        <dbReference type="Rhea" id="RHEA:20828"/>
        <dbReference type="ChEBI" id="CHEBI:15378"/>
        <dbReference type="ChEBI" id="CHEBI:16526"/>
        <dbReference type="ChEBI" id="CHEBI:57262"/>
        <dbReference type="ChEBI" id="CHEBI:64612"/>
        <dbReference type="EC" id="4.1.1.65"/>
    </reaction>
</comment>
<dbReference type="PANTHER" id="PTHR10067">
    <property type="entry name" value="PHOSPHATIDYLSERINE DECARBOXYLASE"/>
    <property type="match status" value="1"/>
</dbReference>
<sequence>MLDRIKLGLNYLLPKKWLTELAGWGASKRAGWLTKAVIDSFVWFYKVDMSEAQKADTATYRTFNDFFVRPLRDDVRPIDTDPNLLVLPADGAISQLGHIDGDNIFQAKGHHYTLEALLAGNYQMADQFRDGEFVTTYLAPRDYHRVHMPCNGILREMIYVPGDLFSVNPLTAQNVPNLFARNERVICYFDTEFGPMAQILVGATIVGSIETAWSGTVTPPRTGVIKRWTWPGADEDGSVVLLKGQEMGRFKLGSTVINLFAPGRVKLAESLTPETKTRLGQPLAIALQKTDAETVLHHQ</sequence>
<dbReference type="UniPathway" id="UPA00558">
    <property type="reaction ID" value="UER00616"/>
</dbReference>
<evidence type="ECO:0000256" key="4">
    <source>
        <dbReference type="ARBA" id="ARBA00022793"/>
    </source>
</evidence>
<feature type="chain" id="PRO_5023417489" description="Phosphatidylserine decarboxylase beta chain" evidence="12">
    <location>
        <begin position="1"/>
        <end position="253"/>
    </location>
</feature>
<protein>
    <recommendedName>
        <fullName evidence="12">Phosphatidylserine decarboxylase proenzyme</fullName>
        <ecNumber evidence="12">4.1.1.65</ecNumber>
    </recommendedName>
    <component>
        <recommendedName>
            <fullName evidence="12">Phosphatidylserine decarboxylase alpha chain</fullName>
        </recommendedName>
    </component>
    <component>
        <recommendedName>
            <fullName evidence="12">Phosphatidylserine decarboxylase beta chain</fullName>
        </recommendedName>
    </component>
</protein>
<feature type="active site" description="Charge relay system; for autoendoproteolytic cleavage activity" evidence="12">
    <location>
        <position position="147"/>
    </location>
</feature>
<keyword evidence="2 12" id="KW-1003">Cell membrane</keyword>
<dbReference type="EC" id="4.1.1.65" evidence="12"/>
<evidence type="ECO:0000256" key="10">
    <source>
        <dbReference type="ARBA" id="ARBA00023264"/>
    </source>
</evidence>
<feature type="active site" description="Schiff-base intermediate with substrate; via pyruvic acid; for decarboxylase activity" evidence="12">
    <location>
        <position position="254"/>
    </location>
</feature>
<reference evidence="13 14" key="1">
    <citation type="journal article" date="2015" name="Int. J. Syst. Evol. Microbiol.">
        <title>Erwinia iniecta sp. nov., isolated from Russian wheat aphids (Diuraphis noxia).</title>
        <authorList>
            <person name="Campillo T."/>
            <person name="Luna E."/>
            <person name="Portier P."/>
            <person name="Fischer-Le Saux M."/>
            <person name="Lapitan N."/>
            <person name="Tisserat N.A."/>
            <person name="Leach J.E."/>
        </authorList>
    </citation>
    <scope>NUCLEOTIDE SEQUENCE [LARGE SCALE GENOMIC DNA]</scope>
    <source>
        <strain evidence="13 14">B120</strain>
    </source>
</reference>
<dbReference type="InterPro" id="IPR033177">
    <property type="entry name" value="PSD-B"/>
</dbReference>
<organism evidence="13 14">
    <name type="scientific">Winslowiella iniecta</name>
    <dbReference type="NCBI Taxonomy" id="1560201"/>
    <lineage>
        <taxon>Bacteria</taxon>
        <taxon>Pseudomonadati</taxon>
        <taxon>Pseudomonadota</taxon>
        <taxon>Gammaproteobacteria</taxon>
        <taxon>Enterobacterales</taxon>
        <taxon>Erwiniaceae</taxon>
        <taxon>Winslowiella</taxon>
    </lineage>
</organism>
<keyword evidence="11 12" id="KW-0670">Pyruvate</keyword>
<feature type="active site" description="Charge relay system; for autoendoproteolytic cleavage activity" evidence="12">
    <location>
        <position position="254"/>
    </location>
</feature>